<feature type="region of interest" description="Disordered" evidence="2">
    <location>
        <begin position="58"/>
        <end position="85"/>
    </location>
</feature>
<keyword evidence="1" id="KW-0175">Coiled coil</keyword>
<dbReference type="EMBL" id="KB446555">
    <property type="protein sequence ID" value="EME88015.1"/>
    <property type="molecule type" value="Genomic_DNA"/>
</dbReference>
<protein>
    <submittedName>
        <fullName evidence="3">Uncharacterized protein</fullName>
    </submittedName>
</protein>
<evidence type="ECO:0000256" key="1">
    <source>
        <dbReference type="SAM" id="Coils"/>
    </source>
</evidence>
<feature type="compositionally biased region" description="Basic and acidic residues" evidence="2">
    <location>
        <begin position="58"/>
        <end position="67"/>
    </location>
</feature>
<reference evidence="3 4" key="1">
    <citation type="journal article" date="2012" name="PLoS Pathog.">
        <title>Diverse lifestyles and strategies of plant pathogenesis encoded in the genomes of eighteen Dothideomycetes fungi.</title>
        <authorList>
            <person name="Ohm R.A."/>
            <person name="Feau N."/>
            <person name="Henrissat B."/>
            <person name="Schoch C.L."/>
            <person name="Horwitz B.A."/>
            <person name="Barry K.W."/>
            <person name="Condon B.J."/>
            <person name="Copeland A.C."/>
            <person name="Dhillon B."/>
            <person name="Glaser F."/>
            <person name="Hesse C.N."/>
            <person name="Kosti I."/>
            <person name="LaButti K."/>
            <person name="Lindquist E.A."/>
            <person name="Lucas S."/>
            <person name="Salamov A.A."/>
            <person name="Bradshaw R.E."/>
            <person name="Ciuffetti L."/>
            <person name="Hamelin R.C."/>
            <person name="Kema G.H.J."/>
            <person name="Lawrence C."/>
            <person name="Scott J.A."/>
            <person name="Spatafora J.W."/>
            <person name="Turgeon B.G."/>
            <person name="de Wit P.J.G.M."/>
            <person name="Zhong S."/>
            <person name="Goodwin S.B."/>
            <person name="Grigoriev I.V."/>
        </authorList>
    </citation>
    <scope>NUCLEOTIDE SEQUENCE [LARGE SCALE GENOMIC DNA]</scope>
    <source>
        <strain evidence="3 4">CIRAD86</strain>
    </source>
</reference>
<dbReference type="AlphaFoldDB" id="N1Q6I8"/>
<sequence length="379" mass="42320">MAAMQKRPPKSTASKEAYNMEKTVLYHRIFESNCRSAYHITEIVLDTVTPEERKEIVDEIKVDDKTPRPGQTRSGQGALPRDRVPQWPAGPTLAKILPQARARWAQHLRDHQLRDIDVVFRGTSTECRGLLNVMKDKMSKAGGRPYHMHDYDESTSTMCLSIVIPQDALNALSTPDMINDFQMVIIDNTAPDLSIGATAASTQPAAATSVQQNVVPKRRPKKVTFLDPPVQSWYPSPASEIKQAEWNQNAAQCAEESSDDEMTDDHWWRRDFSLRKQMISDWQEEHTARRLALESGDDSTTLPSVNPKVMPGLCNTYGDNVSAATRDQQDIQLLQGLHTSVVDSEAELQSAQQNLSNARATLRNALQNAPANANHGLIK</sequence>
<dbReference type="STRING" id="383855.N1Q6I8"/>
<dbReference type="VEuPathDB" id="FungiDB:MYCFIDRAFT_192285"/>
<dbReference type="OrthoDB" id="10375153at2759"/>
<organism evidence="3 4">
    <name type="scientific">Pseudocercospora fijiensis (strain CIRAD86)</name>
    <name type="common">Black leaf streak disease fungus</name>
    <name type="synonym">Mycosphaerella fijiensis</name>
    <dbReference type="NCBI Taxonomy" id="383855"/>
    <lineage>
        <taxon>Eukaryota</taxon>
        <taxon>Fungi</taxon>
        <taxon>Dikarya</taxon>
        <taxon>Ascomycota</taxon>
        <taxon>Pezizomycotina</taxon>
        <taxon>Dothideomycetes</taxon>
        <taxon>Dothideomycetidae</taxon>
        <taxon>Mycosphaerellales</taxon>
        <taxon>Mycosphaerellaceae</taxon>
        <taxon>Pseudocercospora</taxon>
    </lineage>
</organism>
<dbReference type="HOGENOM" id="CLU_729829_0_0_1"/>
<evidence type="ECO:0000313" key="3">
    <source>
        <dbReference type="EMBL" id="EME88015.1"/>
    </source>
</evidence>
<evidence type="ECO:0000313" key="4">
    <source>
        <dbReference type="Proteomes" id="UP000016932"/>
    </source>
</evidence>
<name>N1Q6I8_PSEFD</name>
<dbReference type="GeneID" id="19335266"/>
<dbReference type="Proteomes" id="UP000016932">
    <property type="component" value="Unassembled WGS sequence"/>
</dbReference>
<feature type="coiled-coil region" evidence="1">
    <location>
        <begin position="341"/>
        <end position="368"/>
    </location>
</feature>
<dbReference type="KEGG" id="pfj:MYCFIDRAFT_192285"/>
<keyword evidence="4" id="KW-1185">Reference proteome</keyword>
<dbReference type="RefSeq" id="XP_007921238.1">
    <property type="nucleotide sequence ID" value="XM_007923047.1"/>
</dbReference>
<proteinExistence type="predicted"/>
<accession>N1Q6I8</accession>
<evidence type="ECO:0000256" key="2">
    <source>
        <dbReference type="SAM" id="MobiDB-lite"/>
    </source>
</evidence>
<gene>
    <name evidence="3" type="ORF">MYCFIDRAFT_192285</name>
</gene>